<comment type="subcellular location">
    <subcellularLocation>
        <location evidence="1">Cell membrane</location>
        <topology evidence="1">Peripheral membrane protein</topology>
    </subcellularLocation>
</comment>
<evidence type="ECO:0000256" key="1">
    <source>
        <dbReference type="ARBA" id="ARBA00004202"/>
    </source>
</evidence>
<organism evidence="8 9">
    <name type="scientific">Actinomadura gamaensis</name>
    <dbReference type="NCBI Taxonomy" id="1763541"/>
    <lineage>
        <taxon>Bacteria</taxon>
        <taxon>Bacillati</taxon>
        <taxon>Actinomycetota</taxon>
        <taxon>Actinomycetes</taxon>
        <taxon>Streptosporangiales</taxon>
        <taxon>Thermomonosporaceae</taxon>
        <taxon>Actinomadura</taxon>
    </lineage>
</organism>
<protein>
    <submittedName>
        <fullName evidence="8">CDP-glycerol glycerophosphotransferase family protein</fullName>
    </submittedName>
</protein>
<dbReference type="EMBL" id="JBHSIT010000007">
    <property type="protein sequence ID" value="MFC4910691.1"/>
    <property type="molecule type" value="Genomic_DNA"/>
</dbReference>
<dbReference type="InterPro" id="IPR001173">
    <property type="entry name" value="Glyco_trans_2-like"/>
</dbReference>
<keyword evidence="3" id="KW-1003">Cell membrane</keyword>
<dbReference type="RefSeq" id="WP_378259229.1">
    <property type="nucleotide sequence ID" value="NZ_JBHSIT010000007.1"/>
</dbReference>
<accession>A0ABV9U4C3</accession>
<gene>
    <name evidence="8" type="ORF">ACFPCY_25480</name>
</gene>
<dbReference type="Pfam" id="PF04464">
    <property type="entry name" value="Glyphos_transf"/>
    <property type="match status" value="1"/>
</dbReference>
<comment type="similarity">
    <text evidence="2">Belongs to the CDP-glycerol glycerophosphotransferase family.</text>
</comment>
<sequence>MAPKISIVVPFYDVEDYLEECLVSLARQTLADIEVVMVDDGSPDNCAVIAKAFAERDPRFRLVQQENQGLGPARNTGTRHATGEYLAFVDSDDVVARYAYELMTQSLDRTGSDLAAGNVRRFNGGRTWQCWAHREPCERSVERTHVSRKHELMQDRMVWNKVFRRSFWDRHELGFPGILYEDSPVMVAAHVLAGSVDVFSQPVYYWRDREGSITKRKAELSNLEDRMTSVRMVHEFLDSRDPSLKAAYDRYALDVDLGVLTENLLPATDAERERIMDLGAACLRDAAPEARALLPVNKRLRLHLLEHRMLPELLEVLRFEKTGDRDAAAVRRGLFRHRWYLRYPFFGDAARGVPDRVYDVTGELRLRADVDDVRWENGLLRVDGHAHYSRIDAAVPRDLKMKVWLQDPRGRRRIDLAHQRVVRPDVTAASGQSAATYEHSGFTFTLDPARLRVGRWRAINWELHVAVDAQGMRGERRVGPPKRPRACWAHARTVAGRVKVQPAADPAGFVLQVKREHALVTGHGVTPDGALRLDGWTDADLGADPVVRVHRQYGQGLVEGAVRDVAAGPDGGVRFAVELPLDELLSDPSAEDRVARATRISDGVNWEFRLCGADKPVRFMFADGVPEGRYPAGAQDFTLTRTRFGNVRGVERFRRPVVTDVTWADGDRLVLAGEMTPGPVPDELIVRRRRSSEEHRVPLEWDGRRFRAELAPGGMPVFGARLPLRSGLWDLVVDSEAGETMVVMERAALAGLPEPKVVGLHEISFGTHQIDALGLNIRTALADDERGLYAQRRIQEDEYPRMRERPLRDLAVFDSYEGVQYSCSPRAVFEELRRRRPDVECVWVTRDGQFEVPEGARAVLMESREHYEVMARARWVVGNFGQLPWFVKRPGQTYMQTWHGTPLKKLAYDLRDMPYKRTETLDWMAREVHRWDVLISPNPFTTPIMRRAFRYDGEILETGYPRNDVLTAPDAGETARRVRARLGVPDGRKVVLYAPTWRDDHHLAPGRRAFSLELDLDLLRERLGDDHVVLVRAHYLITDRTWSDSDGFVIDVSRYGDIAELYLAADVLVTDYSSAMFDFAVTGKPMVFYAYDLESYRDTVRGFYLDFDAEAPGPIVATSAEVADALADLDAACAPRADAYAAFRATYCPYDDGRAAARAVDRLLAGPPGN</sequence>
<evidence type="ECO:0000256" key="5">
    <source>
        <dbReference type="ARBA" id="ARBA00022944"/>
    </source>
</evidence>
<dbReference type="Gene3D" id="3.40.50.11820">
    <property type="match status" value="1"/>
</dbReference>
<dbReference type="InterPro" id="IPR051612">
    <property type="entry name" value="Teichoic_Acid_Biosynth"/>
</dbReference>
<evidence type="ECO:0000256" key="2">
    <source>
        <dbReference type="ARBA" id="ARBA00010488"/>
    </source>
</evidence>
<dbReference type="Pfam" id="PF00535">
    <property type="entry name" value="Glycos_transf_2"/>
    <property type="match status" value="1"/>
</dbReference>
<evidence type="ECO:0000259" key="7">
    <source>
        <dbReference type="Pfam" id="PF00535"/>
    </source>
</evidence>
<evidence type="ECO:0000313" key="9">
    <source>
        <dbReference type="Proteomes" id="UP001595872"/>
    </source>
</evidence>
<proteinExistence type="inferred from homology"/>
<dbReference type="CDD" id="cd00761">
    <property type="entry name" value="Glyco_tranf_GTA_type"/>
    <property type="match status" value="1"/>
</dbReference>
<keyword evidence="9" id="KW-1185">Reference proteome</keyword>
<dbReference type="SUPFAM" id="SSF53448">
    <property type="entry name" value="Nucleotide-diphospho-sugar transferases"/>
    <property type="match status" value="1"/>
</dbReference>
<dbReference type="Gene3D" id="3.40.50.12580">
    <property type="match status" value="1"/>
</dbReference>
<evidence type="ECO:0000256" key="3">
    <source>
        <dbReference type="ARBA" id="ARBA00022475"/>
    </source>
</evidence>
<keyword evidence="5" id="KW-0777">Teichoic acid biosynthesis</keyword>
<dbReference type="SUPFAM" id="SSF53756">
    <property type="entry name" value="UDP-Glycosyltransferase/glycogen phosphorylase"/>
    <property type="match status" value="1"/>
</dbReference>
<evidence type="ECO:0000313" key="8">
    <source>
        <dbReference type="EMBL" id="MFC4910691.1"/>
    </source>
</evidence>
<name>A0ABV9U4C3_9ACTN</name>
<feature type="domain" description="Glycosyltransferase 2-like" evidence="7">
    <location>
        <begin position="6"/>
        <end position="166"/>
    </location>
</feature>
<evidence type="ECO:0000256" key="4">
    <source>
        <dbReference type="ARBA" id="ARBA00022679"/>
    </source>
</evidence>
<keyword evidence="4" id="KW-0808">Transferase</keyword>
<dbReference type="InterPro" id="IPR043149">
    <property type="entry name" value="TagF_N"/>
</dbReference>
<evidence type="ECO:0000256" key="6">
    <source>
        <dbReference type="ARBA" id="ARBA00023136"/>
    </source>
</evidence>
<dbReference type="InterPro" id="IPR029044">
    <property type="entry name" value="Nucleotide-diphossugar_trans"/>
</dbReference>
<keyword evidence="6" id="KW-0472">Membrane</keyword>
<dbReference type="InterPro" id="IPR007554">
    <property type="entry name" value="Glycerophosphate_synth"/>
</dbReference>
<reference evidence="9" key="1">
    <citation type="journal article" date="2019" name="Int. J. Syst. Evol. Microbiol.">
        <title>The Global Catalogue of Microorganisms (GCM) 10K type strain sequencing project: providing services to taxonomists for standard genome sequencing and annotation.</title>
        <authorList>
            <consortium name="The Broad Institute Genomics Platform"/>
            <consortium name="The Broad Institute Genome Sequencing Center for Infectious Disease"/>
            <person name="Wu L."/>
            <person name="Ma J."/>
        </authorList>
    </citation>
    <scope>NUCLEOTIDE SEQUENCE [LARGE SCALE GENOMIC DNA]</scope>
    <source>
        <strain evidence="9">KLKA75</strain>
    </source>
</reference>
<dbReference type="Proteomes" id="UP001595872">
    <property type="component" value="Unassembled WGS sequence"/>
</dbReference>
<dbReference type="Gene3D" id="3.90.550.10">
    <property type="entry name" value="Spore Coat Polysaccharide Biosynthesis Protein SpsA, Chain A"/>
    <property type="match status" value="1"/>
</dbReference>
<dbReference type="PANTHER" id="PTHR37316">
    <property type="entry name" value="TEICHOIC ACID GLYCEROL-PHOSPHATE PRIMASE"/>
    <property type="match status" value="1"/>
</dbReference>
<dbReference type="PANTHER" id="PTHR37316:SF3">
    <property type="entry name" value="TEICHOIC ACID GLYCEROL-PHOSPHATE TRANSFERASE"/>
    <property type="match status" value="1"/>
</dbReference>
<dbReference type="InterPro" id="IPR043148">
    <property type="entry name" value="TagF_C"/>
</dbReference>
<comment type="caution">
    <text evidence="8">The sequence shown here is derived from an EMBL/GenBank/DDBJ whole genome shotgun (WGS) entry which is preliminary data.</text>
</comment>